<feature type="region of interest" description="Disordered" evidence="1">
    <location>
        <begin position="51"/>
        <end position="79"/>
    </location>
</feature>
<organism evidence="2 3">
    <name type="scientific">Thiocapsa marina 5811</name>
    <dbReference type="NCBI Taxonomy" id="768671"/>
    <lineage>
        <taxon>Bacteria</taxon>
        <taxon>Pseudomonadati</taxon>
        <taxon>Pseudomonadota</taxon>
        <taxon>Gammaproteobacteria</taxon>
        <taxon>Chromatiales</taxon>
        <taxon>Chromatiaceae</taxon>
        <taxon>Thiocapsa</taxon>
    </lineage>
</organism>
<name>F9UHE9_9GAMM</name>
<keyword evidence="3" id="KW-1185">Reference proteome</keyword>
<evidence type="ECO:0000313" key="2">
    <source>
        <dbReference type="EMBL" id="EGV16407.1"/>
    </source>
</evidence>
<reference evidence="2 3" key="1">
    <citation type="submission" date="2011-06" db="EMBL/GenBank/DDBJ databases">
        <title>The draft genome of Thiocapsa marina 5811.</title>
        <authorList>
            <consortium name="US DOE Joint Genome Institute (JGI-PGF)"/>
            <person name="Lucas S."/>
            <person name="Han J."/>
            <person name="Cheng J.-F."/>
            <person name="Goodwin L."/>
            <person name="Pitluck S."/>
            <person name="Peters L."/>
            <person name="Land M.L."/>
            <person name="Hauser L."/>
            <person name="Vogl K."/>
            <person name="Liu Z."/>
            <person name="Imhoff J."/>
            <person name="Thiel V."/>
            <person name="Frigaard N.-U."/>
            <person name="Bryant D."/>
            <person name="Woyke T.J."/>
        </authorList>
    </citation>
    <scope>NUCLEOTIDE SEQUENCE [LARGE SCALE GENOMIC DNA]</scope>
    <source>
        <strain evidence="2 3">5811</strain>
    </source>
</reference>
<proteinExistence type="predicted"/>
<evidence type="ECO:0000313" key="3">
    <source>
        <dbReference type="Proteomes" id="UP000005459"/>
    </source>
</evidence>
<evidence type="ECO:0000256" key="1">
    <source>
        <dbReference type="SAM" id="MobiDB-lite"/>
    </source>
</evidence>
<accession>F9UHE9</accession>
<dbReference type="AlphaFoldDB" id="F9UHE9"/>
<dbReference type="OrthoDB" id="5770622at2"/>
<sequence>MYPIRFVVLPAFGVPIFACDLRIGIVIDCPGWTLLAALRIIRGRGGTVLDPTMQSVGPSPRTTATDDGGSGQRRATRADLTASRLKYNAITP</sequence>
<dbReference type="Proteomes" id="UP000005459">
    <property type="component" value="Unassembled WGS sequence"/>
</dbReference>
<protein>
    <submittedName>
        <fullName evidence="2">Uncharacterized protein</fullName>
    </submittedName>
</protein>
<gene>
    <name evidence="2" type="ORF">ThimaDRAFT_4352</name>
</gene>
<dbReference type="EMBL" id="AFWV01000018">
    <property type="protein sequence ID" value="EGV16407.1"/>
    <property type="molecule type" value="Genomic_DNA"/>
</dbReference>
<dbReference type="STRING" id="768671.ThimaDRAFT_4352"/>
<feature type="compositionally biased region" description="Polar residues" evidence="1">
    <location>
        <begin position="52"/>
        <end position="65"/>
    </location>
</feature>
<dbReference type="RefSeq" id="WP_007195224.1">
    <property type="nucleotide sequence ID" value="NZ_AFWV01000018.1"/>
</dbReference>